<dbReference type="STRING" id="28092.WM40_15525"/>
<keyword evidence="2" id="KW-1185">Reference proteome</keyword>
<dbReference type="EMBL" id="LAQU01000016">
    <property type="protein sequence ID" value="KKB62712.1"/>
    <property type="molecule type" value="Genomic_DNA"/>
</dbReference>
<reference evidence="1 2" key="1">
    <citation type="submission" date="2015-03" db="EMBL/GenBank/DDBJ databases">
        <title>Draft Genome Sequence of Burkholderia andropogonis type strain ICMP2807, isolated from Sorghum bicolor.</title>
        <authorList>
            <person name="Lopes-Santos L."/>
            <person name="Castro D.B."/>
            <person name="Ottoboni L.M."/>
            <person name="Park D."/>
            <person name="Weirc B.S."/>
            <person name="Destefano S.A."/>
        </authorList>
    </citation>
    <scope>NUCLEOTIDE SEQUENCE [LARGE SCALE GENOMIC DNA]</scope>
    <source>
        <strain evidence="1 2">ICMP2807</strain>
    </source>
</reference>
<sequence>MLLASMPLWWGVADAVAASPTPVASAAPLAASGPRRLAPHDAGVVDNATVADAGHAVGTLPSGGQEALSSGDAVQLQQMNAAWTPDAARRMTALEEQTMLLNAELKKLDVQQKIAQRRAEIAKIDAASQAGLASDMGGSDAAANGTRDSAIIAGLSVVAIEGLGRRYTATMQSANGRQFDVTPGDMLPGRLRVANISPSTVTIRRADGRLISLVMSSSPDTMVGLNGVPPSDAGAVRDMRGNLVPGLPTH</sequence>
<dbReference type="PATRIC" id="fig|28092.6.peg.3665"/>
<dbReference type="Proteomes" id="UP000033618">
    <property type="component" value="Unassembled WGS sequence"/>
</dbReference>
<dbReference type="NCBIfam" id="TIGR03021">
    <property type="entry name" value="pilP_fam"/>
    <property type="match status" value="1"/>
</dbReference>
<protein>
    <recommendedName>
        <fullName evidence="3">Type IV pilus biogenesis protein PilP</fullName>
    </recommendedName>
</protein>
<comment type="caution">
    <text evidence="1">The sequence shown here is derived from an EMBL/GenBank/DDBJ whole genome shotgun (WGS) entry which is preliminary data.</text>
</comment>
<proteinExistence type="predicted"/>
<dbReference type="AlphaFoldDB" id="A0A0F5JZH6"/>
<evidence type="ECO:0000313" key="2">
    <source>
        <dbReference type="Proteomes" id="UP000033618"/>
    </source>
</evidence>
<evidence type="ECO:0000313" key="1">
    <source>
        <dbReference type="EMBL" id="KKB62712.1"/>
    </source>
</evidence>
<evidence type="ECO:0008006" key="3">
    <source>
        <dbReference type="Google" id="ProtNLM"/>
    </source>
</evidence>
<gene>
    <name evidence="1" type="ORF">WM40_15525</name>
</gene>
<organism evidence="1 2">
    <name type="scientific">Robbsia andropogonis</name>
    <dbReference type="NCBI Taxonomy" id="28092"/>
    <lineage>
        <taxon>Bacteria</taxon>
        <taxon>Pseudomonadati</taxon>
        <taxon>Pseudomonadota</taxon>
        <taxon>Betaproteobacteria</taxon>
        <taxon>Burkholderiales</taxon>
        <taxon>Burkholderiaceae</taxon>
        <taxon>Robbsia</taxon>
    </lineage>
</organism>
<name>A0A0F5JZH6_9BURK</name>
<accession>A0A0F5JZH6</accession>
<dbReference type="InterPro" id="IPR022753">
    <property type="entry name" value="T4SS_pilus_biogen_PilP"/>
</dbReference>